<dbReference type="PROSITE" id="PS00867">
    <property type="entry name" value="CPSASE_2"/>
    <property type="match status" value="1"/>
</dbReference>
<evidence type="ECO:0000313" key="8">
    <source>
        <dbReference type="EMBL" id="GGC64986.1"/>
    </source>
</evidence>
<dbReference type="Gene3D" id="3.30.470.20">
    <property type="entry name" value="ATP-grasp fold, B domain"/>
    <property type="match status" value="1"/>
</dbReference>
<evidence type="ECO:0000256" key="4">
    <source>
        <dbReference type="ARBA" id="ARBA00023267"/>
    </source>
</evidence>
<dbReference type="InterPro" id="IPR011764">
    <property type="entry name" value="Biotin_carboxylation_dom"/>
</dbReference>
<evidence type="ECO:0000259" key="6">
    <source>
        <dbReference type="PROSITE" id="PS50975"/>
    </source>
</evidence>
<keyword evidence="4" id="KW-0092">Biotin</keyword>
<evidence type="ECO:0000313" key="9">
    <source>
        <dbReference type="Proteomes" id="UP000637002"/>
    </source>
</evidence>
<dbReference type="SUPFAM" id="SSF56059">
    <property type="entry name" value="Glutathione synthetase ATP-binding domain-like"/>
    <property type="match status" value="1"/>
</dbReference>
<dbReference type="PROSITE" id="PS50975">
    <property type="entry name" value="ATP_GRASP"/>
    <property type="match status" value="1"/>
</dbReference>
<dbReference type="InterPro" id="IPR005481">
    <property type="entry name" value="BC-like_N"/>
</dbReference>
<dbReference type="InterPro" id="IPR005479">
    <property type="entry name" value="CPAse_ATP-bd"/>
</dbReference>
<keyword evidence="1" id="KW-0436">Ligase</keyword>
<dbReference type="Pfam" id="PF02786">
    <property type="entry name" value="CPSase_L_D2"/>
    <property type="match status" value="1"/>
</dbReference>
<dbReference type="PROSITE" id="PS00866">
    <property type="entry name" value="CPSASE_1"/>
    <property type="match status" value="1"/>
</dbReference>
<dbReference type="GO" id="GO:0046872">
    <property type="term" value="F:metal ion binding"/>
    <property type="evidence" value="ECO:0007669"/>
    <property type="project" value="InterPro"/>
</dbReference>
<organism evidence="8 9">
    <name type="scientific">Chelatococcus reniformis</name>
    <dbReference type="NCBI Taxonomy" id="1494448"/>
    <lineage>
        <taxon>Bacteria</taxon>
        <taxon>Pseudomonadati</taxon>
        <taxon>Pseudomonadota</taxon>
        <taxon>Alphaproteobacteria</taxon>
        <taxon>Hyphomicrobiales</taxon>
        <taxon>Chelatococcaceae</taxon>
        <taxon>Chelatococcus</taxon>
    </lineage>
</organism>
<dbReference type="PANTHER" id="PTHR18866:SF33">
    <property type="entry name" value="METHYLCROTONOYL-COA CARBOXYLASE SUBUNIT ALPHA, MITOCHONDRIAL-RELATED"/>
    <property type="match status" value="1"/>
</dbReference>
<dbReference type="InterPro" id="IPR011054">
    <property type="entry name" value="Rudment_hybrid_motif"/>
</dbReference>
<dbReference type="GO" id="GO:0016874">
    <property type="term" value="F:ligase activity"/>
    <property type="evidence" value="ECO:0007669"/>
    <property type="project" value="UniProtKB-KW"/>
</dbReference>
<dbReference type="InterPro" id="IPR050856">
    <property type="entry name" value="Biotin_carboxylase_complex"/>
</dbReference>
<evidence type="ECO:0000256" key="1">
    <source>
        <dbReference type="ARBA" id="ARBA00022598"/>
    </source>
</evidence>
<dbReference type="RefSeq" id="WP_188609449.1">
    <property type="nucleotide sequence ID" value="NZ_BMGG01000004.1"/>
</dbReference>
<keyword evidence="3 5" id="KW-0067">ATP-binding</keyword>
<reference evidence="8" key="1">
    <citation type="journal article" date="2014" name="Int. J. Syst. Evol. Microbiol.">
        <title>Complete genome sequence of Corynebacterium casei LMG S-19264T (=DSM 44701T), isolated from a smear-ripened cheese.</title>
        <authorList>
            <consortium name="US DOE Joint Genome Institute (JGI-PGF)"/>
            <person name="Walter F."/>
            <person name="Albersmeier A."/>
            <person name="Kalinowski J."/>
            <person name="Ruckert C."/>
        </authorList>
    </citation>
    <scope>NUCLEOTIDE SEQUENCE</scope>
    <source>
        <strain evidence="8">CGMCC 1.12919</strain>
    </source>
</reference>
<dbReference type="Pfam" id="PF02785">
    <property type="entry name" value="Biotin_carb_C"/>
    <property type="match status" value="1"/>
</dbReference>
<dbReference type="InterPro" id="IPR011761">
    <property type="entry name" value="ATP-grasp"/>
</dbReference>
<dbReference type="PANTHER" id="PTHR18866">
    <property type="entry name" value="CARBOXYLASE:PYRUVATE/ACETYL-COA/PROPIONYL-COA CARBOXYLASE"/>
    <property type="match status" value="1"/>
</dbReference>
<evidence type="ECO:0000256" key="3">
    <source>
        <dbReference type="ARBA" id="ARBA00022840"/>
    </source>
</evidence>
<feature type="domain" description="Biotin carboxylation" evidence="7">
    <location>
        <begin position="1"/>
        <end position="448"/>
    </location>
</feature>
<dbReference type="Proteomes" id="UP000637002">
    <property type="component" value="Unassembled WGS sequence"/>
</dbReference>
<dbReference type="SMART" id="SM00878">
    <property type="entry name" value="Biotin_carb_C"/>
    <property type="match status" value="1"/>
</dbReference>
<evidence type="ECO:0000256" key="2">
    <source>
        <dbReference type="ARBA" id="ARBA00022741"/>
    </source>
</evidence>
<evidence type="ECO:0008006" key="10">
    <source>
        <dbReference type="Google" id="ProtNLM"/>
    </source>
</evidence>
<dbReference type="InterPro" id="IPR016185">
    <property type="entry name" value="PreATP-grasp_dom_sf"/>
</dbReference>
<proteinExistence type="predicted"/>
<dbReference type="PROSITE" id="PS50979">
    <property type="entry name" value="BC"/>
    <property type="match status" value="1"/>
</dbReference>
<dbReference type="SUPFAM" id="SSF52440">
    <property type="entry name" value="PreATP-grasp domain"/>
    <property type="match status" value="1"/>
</dbReference>
<dbReference type="Pfam" id="PF00289">
    <property type="entry name" value="Biotin_carb_N"/>
    <property type="match status" value="1"/>
</dbReference>
<dbReference type="GO" id="GO:0005524">
    <property type="term" value="F:ATP binding"/>
    <property type="evidence" value="ECO:0007669"/>
    <property type="project" value="UniProtKB-UniRule"/>
</dbReference>
<comment type="caution">
    <text evidence="8">The sequence shown here is derived from an EMBL/GenBank/DDBJ whole genome shotgun (WGS) entry which is preliminary data.</text>
</comment>
<dbReference type="SUPFAM" id="SSF51246">
    <property type="entry name" value="Rudiment single hybrid motif"/>
    <property type="match status" value="1"/>
</dbReference>
<feature type="domain" description="ATP-grasp" evidence="6">
    <location>
        <begin position="119"/>
        <end position="317"/>
    </location>
</feature>
<keyword evidence="9" id="KW-1185">Reference proteome</keyword>
<sequence length="459" mass="48523">MHKLLVANRGEIACRILSSARSIGLATVAVYSDTDAEAPHVALADEARRVGPARAQQSYLDQDAILAAARDTGATLIHPGYGFLAENAGFAARCGREGLVFVGPRPETIAAMGDKEQARALARAAGVPVLPGTDKLPPDEATVAAAAASIGFPLLIKAAAGGGGIGMRLVETPEALAAGIAATRGLAERAFGSGAVYLERYVRRARHVEVQVFGFGDGRAVHLFDRDCSLQRRHQKVIEEALAPGLGETTRAAMAQVSVDLAGSCAYDGAGTIEFLYDDDTGGFFFLEMNTRIQVEHGTTELVTGVDLVAAQLRHAIGEDVAAELTQDQIRHDGHAVEARVYAEDPARRFMPSPGTITGLVLPHGPGVRVDTGCRAGSVVTPFYDPMIMKVMAHAASRDEAIDRLIGALGDLRIDGLTTNVGWLRAVLDHPAFRAGRLSTDFLTAHQAEIEQQQARQAA</sequence>
<dbReference type="InterPro" id="IPR005482">
    <property type="entry name" value="Biotin_COase_C"/>
</dbReference>
<dbReference type="EMBL" id="BMGG01000004">
    <property type="protein sequence ID" value="GGC64986.1"/>
    <property type="molecule type" value="Genomic_DNA"/>
</dbReference>
<dbReference type="FunFam" id="3.40.50.20:FF:000010">
    <property type="entry name" value="Propionyl-CoA carboxylase subunit alpha"/>
    <property type="match status" value="1"/>
</dbReference>
<name>A0A916XE38_9HYPH</name>
<evidence type="ECO:0000259" key="7">
    <source>
        <dbReference type="PROSITE" id="PS50979"/>
    </source>
</evidence>
<reference evidence="8" key="2">
    <citation type="submission" date="2020-09" db="EMBL/GenBank/DDBJ databases">
        <authorList>
            <person name="Sun Q."/>
            <person name="Zhou Y."/>
        </authorList>
    </citation>
    <scope>NUCLEOTIDE SEQUENCE</scope>
    <source>
        <strain evidence="8">CGMCC 1.12919</strain>
    </source>
</reference>
<dbReference type="AlphaFoldDB" id="A0A916XE38"/>
<gene>
    <name evidence="8" type="ORF">GCM10010994_24500</name>
</gene>
<protein>
    <recommendedName>
        <fullName evidence="10">Acetyl-CoA carboxylase biotin carboxylase subunit</fullName>
    </recommendedName>
</protein>
<keyword evidence="2 5" id="KW-0547">Nucleotide-binding</keyword>
<accession>A0A916XE38</accession>
<evidence type="ECO:0000256" key="5">
    <source>
        <dbReference type="PROSITE-ProRule" id="PRU00409"/>
    </source>
</evidence>